<dbReference type="EMBL" id="JABBGM010000002">
    <property type="protein sequence ID" value="NML93496.1"/>
    <property type="molecule type" value="Genomic_DNA"/>
</dbReference>
<name>A0A7Y0BPF5_9SPHN</name>
<protein>
    <submittedName>
        <fullName evidence="2">Uncharacterized protein</fullName>
    </submittedName>
</protein>
<dbReference type="RefSeq" id="WP_169492711.1">
    <property type="nucleotide sequence ID" value="NZ_AP029021.1"/>
</dbReference>
<dbReference type="AlphaFoldDB" id="A0A7Y0BPF5"/>
<gene>
    <name evidence="2" type="ORF">HHL27_07435</name>
</gene>
<proteinExistence type="predicted"/>
<keyword evidence="3" id="KW-1185">Reference proteome</keyword>
<accession>A0A7Y0BPF5</accession>
<organism evidence="2 3">
    <name type="scientific">Novosphingobium olei</name>
    <dbReference type="NCBI Taxonomy" id="2728851"/>
    <lineage>
        <taxon>Bacteria</taxon>
        <taxon>Pseudomonadati</taxon>
        <taxon>Pseudomonadota</taxon>
        <taxon>Alphaproteobacteria</taxon>
        <taxon>Sphingomonadales</taxon>
        <taxon>Sphingomonadaceae</taxon>
        <taxon>Novosphingobium</taxon>
    </lineage>
</organism>
<reference evidence="2 3" key="1">
    <citation type="submission" date="2020-04" db="EMBL/GenBank/DDBJ databases">
        <title>Novosphingobium sp. TW-4 isolated from soil.</title>
        <authorList>
            <person name="Dahal R.H."/>
            <person name="Chaudhary D.K."/>
        </authorList>
    </citation>
    <scope>NUCLEOTIDE SEQUENCE [LARGE SCALE GENOMIC DNA]</scope>
    <source>
        <strain evidence="2 3">TW-4</strain>
    </source>
</reference>
<evidence type="ECO:0000313" key="3">
    <source>
        <dbReference type="Proteomes" id="UP000583556"/>
    </source>
</evidence>
<feature type="region of interest" description="Disordered" evidence="1">
    <location>
        <begin position="1"/>
        <end position="25"/>
    </location>
</feature>
<evidence type="ECO:0000313" key="2">
    <source>
        <dbReference type="EMBL" id="NML93496.1"/>
    </source>
</evidence>
<sequence length="48" mass="5768">MEYEIEEPINPRSWQDEQDSARSERAPLLRWKPVQQKRAMLIPESEEA</sequence>
<dbReference type="Proteomes" id="UP000583556">
    <property type="component" value="Unassembled WGS sequence"/>
</dbReference>
<comment type="caution">
    <text evidence="2">The sequence shown here is derived from an EMBL/GenBank/DDBJ whole genome shotgun (WGS) entry which is preliminary data.</text>
</comment>
<evidence type="ECO:0000256" key="1">
    <source>
        <dbReference type="SAM" id="MobiDB-lite"/>
    </source>
</evidence>